<feature type="domain" description="JmjC" evidence="2">
    <location>
        <begin position="242"/>
        <end position="348"/>
    </location>
</feature>
<dbReference type="AlphaFoldDB" id="A0A9P8RSB0"/>
<dbReference type="Proteomes" id="UP000750711">
    <property type="component" value="Unassembled WGS sequence"/>
</dbReference>
<feature type="compositionally biased region" description="Polar residues" evidence="1">
    <location>
        <begin position="1"/>
        <end position="23"/>
    </location>
</feature>
<protein>
    <recommendedName>
        <fullName evidence="2">JmjC domain-containing protein</fullName>
    </recommendedName>
</protein>
<evidence type="ECO:0000313" key="4">
    <source>
        <dbReference type="Proteomes" id="UP000750711"/>
    </source>
</evidence>
<organism evidence="3 4">
    <name type="scientific">Trichoglossum hirsutum</name>
    <dbReference type="NCBI Taxonomy" id="265104"/>
    <lineage>
        <taxon>Eukaryota</taxon>
        <taxon>Fungi</taxon>
        <taxon>Dikarya</taxon>
        <taxon>Ascomycota</taxon>
        <taxon>Pezizomycotina</taxon>
        <taxon>Geoglossomycetes</taxon>
        <taxon>Geoglossales</taxon>
        <taxon>Geoglossaceae</taxon>
        <taxon>Trichoglossum</taxon>
    </lineage>
</organism>
<evidence type="ECO:0000313" key="3">
    <source>
        <dbReference type="EMBL" id="KAH0563228.1"/>
    </source>
</evidence>
<evidence type="ECO:0000256" key="1">
    <source>
        <dbReference type="SAM" id="MobiDB-lite"/>
    </source>
</evidence>
<keyword evidence="4" id="KW-1185">Reference proteome</keyword>
<dbReference type="InterPro" id="IPR003347">
    <property type="entry name" value="JmjC_dom"/>
</dbReference>
<reference evidence="3" key="1">
    <citation type="submission" date="2021-03" db="EMBL/GenBank/DDBJ databases">
        <title>Comparative genomics and phylogenomic investigation of the class Geoglossomycetes provide insights into ecological specialization and systematics.</title>
        <authorList>
            <person name="Melie T."/>
            <person name="Pirro S."/>
            <person name="Miller A.N."/>
            <person name="Quandt A."/>
        </authorList>
    </citation>
    <scope>NUCLEOTIDE SEQUENCE</scope>
    <source>
        <strain evidence="3">CAQ_001_2017</strain>
    </source>
</reference>
<feature type="compositionally biased region" description="Basic and acidic residues" evidence="1">
    <location>
        <begin position="39"/>
        <end position="51"/>
    </location>
</feature>
<proteinExistence type="predicted"/>
<name>A0A9P8RSB0_9PEZI</name>
<sequence>MTNSDTGSSEDNVISRGSYQTNPGRKRGATGHGQRNSQKRREIETASKQRAKDLKNSILNSEITWGDYNTNFPAHSASEVELHNFLRRIEKVSTFAKTRDDTSARLLSRLRERSSKLDILTQLQSDLRALPQDDVILLTDEGSLWDALNRPFQVPLLHRATENSPSLRPRTNFGTPDLLKHLADHEEASISVYDYSIPDPTQRTRQTTVHELLSCFPSEKACCTALNFLDIENRTQIQFCPSPIILQDITTKLDASKEHDKGKTGSKWKAEPRKEFFLLSMKNAISTTHVDTGGTVTWVLILTGRKIWYFPRHVSSRTVRWLAQAGSQTPENYPSDWVKVELRPGDLL</sequence>
<dbReference type="SUPFAM" id="SSF51197">
    <property type="entry name" value="Clavaminate synthase-like"/>
    <property type="match status" value="1"/>
</dbReference>
<dbReference type="Gene3D" id="2.60.120.650">
    <property type="entry name" value="Cupin"/>
    <property type="match status" value="1"/>
</dbReference>
<dbReference type="EMBL" id="JAGHQM010000233">
    <property type="protein sequence ID" value="KAH0563228.1"/>
    <property type="molecule type" value="Genomic_DNA"/>
</dbReference>
<evidence type="ECO:0000259" key="2">
    <source>
        <dbReference type="PROSITE" id="PS51184"/>
    </source>
</evidence>
<feature type="region of interest" description="Disordered" evidence="1">
    <location>
        <begin position="1"/>
        <end position="51"/>
    </location>
</feature>
<comment type="caution">
    <text evidence="3">The sequence shown here is derived from an EMBL/GenBank/DDBJ whole genome shotgun (WGS) entry which is preliminary data.</text>
</comment>
<accession>A0A9P8RSB0</accession>
<gene>
    <name evidence="3" type="ORF">GP486_002196</name>
</gene>
<dbReference type="PROSITE" id="PS51184">
    <property type="entry name" value="JMJC"/>
    <property type="match status" value="1"/>
</dbReference>